<reference evidence="5" key="3">
    <citation type="submission" date="2015-06" db="UniProtKB">
        <authorList>
            <consortium name="EnsemblMetazoa"/>
        </authorList>
    </citation>
    <scope>IDENTIFICATION</scope>
</reference>
<keyword evidence="6" id="KW-1185">Reference proteome</keyword>
<dbReference type="GO" id="GO:0030425">
    <property type="term" value="C:dendrite"/>
    <property type="evidence" value="ECO:0000318"/>
    <property type="project" value="GO_Central"/>
</dbReference>
<evidence type="ECO:0000313" key="6">
    <source>
        <dbReference type="Proteomes" id="UP000015101"/>
    </source>
</evidence>
<dbReference type="OrthoDB" id="48130at2759"/>
<dbReference type="CTD" id="20213697"/>
<dbReference type="InParanoid" id="T1FXZ9"/>
<evidence type="ECO:0000256" key="1">
    <source>
        <dbReference type="ARBA" id="ARBA00010764"/>
    </source>
</evidence>
<reference evidence="6" key="1">
    <citation type="submission" date="2012-12" db="EMBL/GenBank/DDBJ databases">
        <authorList>
            <person name="Hellsten U."/>
            <person name="Grimwood J."/>
            <person name="Chapman J.A."/>
            <person name="Shapiro H."/>
            <person name="Aerts A."/>
            <person name="Otillar R.P."/>
            <person name="Terry A.Y."/>
            <person name="Boore J.L."/>
            <person name="Simakov O."/>
            <person name="Marletaz F."/>
            <person name="Cho S.-J."/>
            <person name="Edsinger-Gonzales E."/>
            <person name="Havlak P."/>
            <person name="Kuo D.-H."/>
            <person name="Larsson T."/>
            <person name="Lv J."/>
            <person name="Arendt D."/>
            <person name="Savage R."/>
            <person name="Osoegawa K."/>
            <person name="de Jong P."/>
            <person name="Lindberg D.R."/>
            <person name="Seaver E.C."/>
            <person name="Weisblat D.A."/>
            <person name="Putnam N.H."/>
            <person name="Grigoriev I.V."/>
            <person name="Rokhsar D.S."/>
        </authorList>
    </citation>
    <scope>NUCLEOTIDE SEQUENCE</scope>
</reference>
<dbReference type="GO" id="GO:0051489">
    <property type="term" value="P:regulation of filopodium assembly"/>
    <property type="evidence" value="ECO:0000318"/>
    <property type="project" value="GO_Central"/>
</dbReference>
<dbReference type="HOGENOM" id="CLU_107323_1_1_1"/>
<dbReference type="InterPro" id="IPR011053">
    <property type="entry name" value="Single_hybrid_motif"/>
</dbReference>
<dbReference type="RefSeq" id="XP_009015296.1">
    <property type="nucleotide sequence ID" value="XM_009017048.1"/>
</dbReference>
<dbReference type="Proteomes" id="UP000015101">
    <property type="component" value="Unassembled WGS sequence"/>
</dbReference>
<protein>
    <recommendedName>
        <fullName evidence="2">Protein Abitram</fullName>
    </recommendedName>
    <alternativeName>
        <fullName evidence="3">Actin-binding transcription modulator</fullName>
    </alternativeName>
</protein>
<dbReference type="Gene3D" id="2.40.50.100">
    <property type="match status" value="1"/>
</dbReference>
<dbReference type="InterPro" id="IPR033753">
    <property type="entry name" value="GCV_H/Fam206"/>
</dbReference>
<dbReference type="STRING" id="6412.T1FXZ9"/>
<dbReference type="InterPro" id="IPR039169">
    <property type="entry name" value="Abitram"/>
</dbReference>
<dbReference type="GO" id="GO:0003785">
    <property type="term" value="F:actin monomer binding"/>
    <property type="evidence" value="ECO:0000318"/>
    <property type="project" value="GO_Central"/>
</dbReference>
<evidence type="ECO:0000256" key="2">
    <source>
        <dbReference type="ARBA" id="ARBA00019325"/>
    </source>
</evidence>
<dbReference type="EnsemblMetazoa" id="HelroT64826">
    <property type="protein sequence ID" value="HelroP64826"/>
    <property type="gene ID" value="HelroG64826"/>
</dbReference>
<dbReference type="FunCoup" id="T1FXZ9">
    <property type="interactions" value="695"/>
</dbReference>
<dbReference type="GO" id="GO:0032433">
    <property type="term" value="C:filopodium tip"/>
    <property type="evidence" value="ECO:0000318"/>
    <property type="project" value="GO_Central"/>
</dbReference>
<proteinExistence type="inferred from homology"/>
<dbReference type="eggNOG" id="KOG3266">
    <property type="taxonomic scope" value="Eukaryota"/>
</dbReference>
<organism evidence="5 6">
    <name type="scientific">Helobdella robusta</name>
    <name type="common">Californian leech</name>
    <dbReference type="NCBI Taxonomy" id="6412"/>
    <lineage>
        <taxon>Eukaryota</taxon>
        <taxon>Metazoa</taxon>
        <taxon>Spiralia</taxon>
        <taxon>Lophotrochozoa</taxon>
        <taxon>Annelida</taxon>
        <taxon>Clitellata</taxon>
        <taxon>Hirudinea</taxon>
        <taxon>Rhynchobdellida</taxon>
        <taxon>Glossiphoniidae</taxon>
        <taxon>Helobdella</taxon>
    </lineage>
</organism>
<evidence type="ECO:0000256" key="3">
    <source>
        <dbReference type="ARBA" id="ARBA00030463"/>
    </source>
</evidence>
<name>T1FXZ9_HELRO</name>
<dbReference type="GO" id="GO:0051015">
    <property type="term" value="F:actin filament binding"/>
    <property type="evidence" value="ECO:0000318"/>
    <property type="project" value="GO_Central"/>
</dbReference>
<dbReference type="PANTHER" id="PTHR13651">
    <property type="entry name" value="PROTEIN ABITRAM"/>
    <property type="match status" value="1"/>
</dbReference>
<dbReference type="AlphaFoldDB" id="T1FXZ9"/>
<evidence type="ECO:0000313" key="5">
    <source>
        <dbReference type="EnsemblMetazoa" id="HelroP64826"/>
    </source>
</evidence>
<reference evidence="4 6" key="2">
    <citation type="journal article" date="2013" name="Nature">
        <title>Insights into bilaterian evolution from three spiralian genomes.</title>
        <authorList>
            <person name="Simakov O."/>
            <person name="Marletaz F."/>
            <person name="Cho S.J."/>
            <person name="Edsinger-Gonzales E."/>
            <person name="Havlak P."/>
            <person name="Hellsten U."/>
            <person name="Kuo D.H."/>
            <person name="Larsson T."/>
            <person name="Lv J."/>
            <person name="Arendt D."/>
            <person name="Savage R."/>
            <person name="Osoegawa K."/>
            <person name="de Jong P."/>
            <person name="Grimwood J."/>
            <person name="Chapman J.A."/>
            <person name="Shapiro H."/>
            <person name="Aerts A."/>
            <person name="Otillar R.P."/>
            <person name="Terry A.Y."/>
            <person name="Boore J.L."/>
            <person name="Grigoriev I.V."/>
            <person name="Lindberg D.R."/>
            <person name="Seaver E.C."/>
            <person name="Weisblat D.A."/>
            <person name="Putnam N.H."/>
            <person name="Rokhsar D.S."/>
        </authorList>
    </citation>
    <scope>NUCLEOTIDE SEQUENCE</scope>
</reference>
<dbReference type="OMA" id="CIVHCED"/>
<comment type="similarity">
    <text evidence="1">Belongs to the ABITRAM family.</text>
</comment>
<evidence type="ECO:0000313" key="4">
    <source>
        <dbReference type="EMBL" id="ESO05928.1"/>
    </source>
</evidence>
<gene>
    <name evidence="5" type="primary">20213697</name>
    <name evidence="4" type="ORF">HELRODRAFT_64826</name>
</gene>
<dbReference type="SUPFAM" id="SSF51230">
    <property type="entry name" value="Single hybrid motif"/>
    <property type="match status" value="1"/>
</dbReference>
<dbReference type="KEGG" id="hro:HELRODRAFT_64826"/>
<accession>T1FXZ9</accession>
<dbReference type="GO" id="GO:0048813">
    <property type="term" value="P:dendrite morphogenesis"/>
    <property type="evidence" value="ECO:0000318"/>
    <property type="project" value="GO_Central"/>
</dbReference>
<dbReference type="GeneID" id="20213697"/>
<dbReference type="Pfam" id="PF01597">
    <property type="entry name" value="GCV_H"/>
    <property type="match status" value="1"/>
</dbReference>
<dbReference type="GO" id="GO:0005634">
    <property type="term" value="C:nucleus"/>
    <property type="evidence" value="ECO:0000318"/>
    <property type="project" value="GO_Central"/>
</dbReference>
<sequence length="146" mass="16410">CILEHSNRICLITLAPNHPILKQKKTVEFVDFKINDNVDRATNKVSGRLKRGAQWLNTTAVLCNLKCSDGSVYSVVPGLKANLIEVNELLITNPNLVAEQPFSSGYIAILLTKIEDHSKEMKKLTTEQEFWLKVNGDLNKNTMDND</sequence>
<dbReference type="GO" id="GO:0030833">
    <property type="term" value="P:regulation of actin filament polymerization"/>
    <property type="evidence" value="ECO:0000318"/>
    <property type="project" value="GO_Central"/>
</dbReference>
<dbReference type="GO" id="GO:0030027">
    <property type="term" value="C:lamellipodium"/>
    <property type="evidence" value="ECO:0000318"/>
    <property type="project" value="GO_Central"/>
</dbReference>
<dbReference type="EMBL" id="AMQM01000468">
    <property type="status" value="NOT_ANNOTATED_CDS"/>
    <property type="molecule type" value="Genomic_DNA"/>
</dbReference>
<dbReference type="PANTHER" id="PTHR13651:SF0">
    <property type="entry name" value="PROTEIN ABITRAM"/>
    <property type="match status" value="1"/>
</dbReference>
<dbReference type="EMBL" id="KB096324">
    <property type="protein sequence ID" value="ESO05928.1"/>
    <property type="molecule type" value="Genomic_DNA"/>
</dbReference>